<dbReference type="InterPro" id="IPR025877">
    <property type="entry name" value="MobA-like_NTP_Trfase"/>
</dbReference>
<dbReference type="PANTHER" id="PTHR43584">
    <property type="entry name" value="NUCLEOTIDYL TRANSFERASE"/>
    <property type="match status" value="1"/>
</dbReference>
<dbReference type="InterPro" id="IPR011009">
    <property type="entry name" value="Kinase-like_dom_sf"/>
</dbReference>
<dbReference type="AlphaFoldDB" id="A0AAE3EBL5"/>
<dbReference type="CDD" id="cd02523">
    <property type="entry name" value="PC_cytidylyltransferase"/>
    <property type="match status" value="1"/>
</dbReference>
<keyword evidence="5" id="KW-0418">Kinase</keyword>
<dbReference type="SUPFAM" id="SSF53448">
    <property type="entry name" value="Nucleotide-diphospho-sugar transferases"/>
    <property type="match status" value="1"/>
</dbReference>
<comment type="caution">
    <text evidence="5">The sequence shown here is derived from an EMBL/GenBank/DDBJ whole genome shotgun (WGS) entry which is preliminary data.</text>
</comment>
<dbReference type="SUPFAM" id="SSF56112">
    <property type="entry name" value="Protein kinase-like (PK-like)"/>
    <property type="match status" value="1"/>
</dbReference>
<dbReference type="GO" id="GO:0016301">
    <property type="term" value="F:kinase activity"/>
    <property type="evidence" value="ECO:0007669"/>
    <property type="project" value="UniProtKB-KW"/>
</dbReference>
<evidence type="ECO:0000259" key="3">
    <source>
        <dbReference type="Pfam" id="PF01636"/>
    </source>
</evidence>
<dbReference type="Gene3D" id="3.90.550.10">
    <property type="entry name" value="Spore Coat Polysaccharide Biosynthesis Protein SpsA, Chain A"/>
    <property type="match status" value="1"/>
</dbReference>
<keyword evidence="6" id="KW-1185">Reference proteome</keyword>
<feature type="domain" description="MobA-like NTP transferase" evidence="4">
    <location>
        <begin position="73"/>
        <end position="148"/>
    </location>
</feature>
<dbReference type="EMBL" id="JAJEQR010000037">
    <property type="protein sequence ID" value="MCC2231718.1"/>
    <property type="molecule type" value="Genomic_DNA"/>
</dbReference>
<name>A0AAE3EBL5_9FIRM</name>
<dbReference type="InterPro" id="IPR002575">
    <property type="entry name" value="Aminoglycoside_PTrfase"/>
</dbReference>
<organism evidence="5 6">
    <name type="scientific">Hominifimenecus microfluidus</name>
    <dbReference type="NCBI Taxonomy" id="2885348"/>
    <lineage>
        <taxon>Bacteria</taxon>
        <taxon>Bacillati</taxon>
        <taxon>Bacillota</taxon>
        <taxon>Clostridia</taxon>
        <taxon>Lachnospirales</taxon>
        <taxon>Lachnospiraceae</taxon>
        <taxon>Hominifimenecus</taxon>
    </lineage>
</organism>
<sequence>MLTKNQFDVLYYAVTHTNDVRLSQRSLAQRTGKSLGSVNSLVKQLSALGYIDSAIQVTASGLAALEPYRVTNAVIMAAGMSSRFAPLSYEKPKALLQVKGDILIEREIRQLQEAGIHDITVVIGYMKEKLFYLEDRFGVKLVINEDYYRYNNPSTLMLVKDQLANTYICSSDNYFEFNPFEPYVYQAYYSTMYTEEKTEEYCVSTDRKGRITGVHIGGSDTWYMLGHAYFDRRFSEKFSEILTNEYENAVTRNGLWEDLFARYVRELEMYIRKWPGGLHEFDSLDELRTFDSAYIANVDSYIFDNICEVLHCTPDSIHGITPLKAGLTNLSFHFTCDGKNYVYRHPGAGTENYIDRPTEAEAMNIAKKLGLDDTFIYIDPVKGWKISHFIEDASTLNYHNEDQVRTAMNMLRRLHTSGMTMHGKFDIRTKINNFIDKLQDTDITGFGELQEMMQTLYGYLCQDEVAPCPCHCDSYDPNFLLDRKGKMYLIDWEYAGMSDPGCDFGTFVACSDYSAEEAEHVLAIYLDHEPTSGERRHYLGYVAMTSYFWYLWALYQEKCSKHVGEYLYIWYKYSKQYGQLALQLYEDNDGTSNNHKEGKL</sequence>
<feature type="domain" description="Aminoglycoside phosphotransferase" evidence="3">
    <location>
        <begin position="320"/>
        <end position="530"/>
    </location>
</feature>
<keyword evidence="1" id="KW-0808">Transferase</keyword>
<dbReference type="PANTHER" id="PTHR43584:SF5">
    <property type="entry name" value="PROTEIN LICC"/>
    <property type="match status" value="1"/>
</dbReference>
<protein>
    <submittedName>
        <fullName evidence="5">Phosphocholine cytidylyltransferase/choline kinase family protein</fullName>
    </submittedName>
</protein>
<dbReference type="CDD" id="cd05151">
    <property type="entry name" value="ChoK-like"/>
    <property type="match status" value="1"/>
</dbReference>
<dbReference type="GO" id="GO:0016779">
    <property type="term" value="F:nucleotidyltransferase activity"/>
    <property type="evidence" value="ECO:0007669"/>
    <property type="project" value="UniProtKB-KW"/>
</dbReference>
<dbReference type="InterPro" id="IPR036390">
    <property type="entry name" value="WH_DNA-bd_sf"/>
</dbReference>
<evidence type="ECO:0000256" key="2">
    <source>
        <dbReference type="ARBA" id="ARBA00022695"/>
    </source>
</evidence>
<dbReference type="Pfam" id="PF01636">
    <property type="entry name" value="APH"/>
    <property type="match status" value="1"/>
</dbReference>
<dbReference type="Pfam" id="PF12804">
    <property type="entry name" value="NTP_transf_3"/>
    <property type="match status" value="1"/>
</dbReference>
<reference evidence="5" key="1">
    <citation type="submission" date="2021-10" db="EMBL/GenBank/DDBJ databases">
        <title>Anaerobic single-cell dispensing facilitates the cultivation of human gut bacteria.</title>
        <authorList>
            <person name="Afrizal A."/>
        </authorList>
    </citation>
    <scope>NUCLEOTIDE SEQUENCE</scope>
    <source>
        <strain evidence="5">CLA-AA-H215</strain>
    </source>
</reference>
<keyword evidence="2 5" id="KW-0548">Nucleotidyltransferase</keyword>
<dbReference type="RefSeq" id="WP_308454237.1">
    <property type="nucleotide sequence ID" value="NZ_JAJEQR010000037.1"/>
</dbReference>
<evidence type="ECO:0000256" key="1">
    <source>
        <dbReference type="ARBA" id="ARBA00022679"/>
    </source>
</evidence>
<dbReference type="InterPro" id="IPR050065">
    <property type="entry name" value="GlmU-like"/>
</dbReference>
<dbReference type="Gene3D" id="3.90.1200.10">
    <property type="match status" value="1"/>
</dbReference>
<dbReference type="InterPro" id="IPR029044">
    <property type="entry name" value="Nucleotide-diphossugar_trans"/>
</dbReference>
<evidence type="ECO:0000313" key="6">
    <source>
        <dbReference type="Proteomes" id="UP001198182"/>
    </source>
</evidence>
<accession>A0AAE3EBL5</accession>
<dbReference type="Gene3D" id="3.30.200.20">
    <property type="entry name" value="Phosphorylase Kinase, domain 1"/>
    <property type="match status" value="1"/>
</dbReference>
<dbReference type="Proteomes" id="UP001198182">
    <property type="component" value="Unassembled WGS sequence"/>
</dbReference>
<evidence type="ECO:0000259" key="4">
    <source>
        <dbReference type="Pfam" id="PF12804"/>
    </source>
</evidence>
<dbReference type="SUPFAM" id="SSF46785">
    <property type="entry name" value="Winged helix' DNA-binding domain"/>
    <property type="match status" value="1"/>
</dbReference>
<evidence type="ECO:0000313" key="5">
    <source>
        <dbReference type="EMBL" id="MCC2231718.1"/>
    </source>
</evidence>
<proteinExistence type="predicted"/>
<dbReference type="Pfam" id="PF13412">
    <property type="entry name" value="HTH_24"/>
    <property type="match status" value="1"/>
</dbReference>
<gene>
    <name evidence="5" type="ORF">LKD81_12040</name>
</gene>